<keyword evidence="3" id="KW-1185">Reference proteome</keyword>
<dbReference type="Proteomes" id="UP001290455">
    <property type="component" value="Unassembled WGS sequence"/>
</dbReference>
<dbReference type="PIRSF" id="PIRSF018072">
    <property type="entry name" value="UCP018072"/>
    <property type="match status" value="1"/>
</dbReference>
<dbReference type="InterPro" id="IPR016709">
    <property type="entry name" value="HadA-like"/>
</dbReference>
<dbReference type="InterPro" id="IPR039569">
    <property type="entry name" value="FAS1-like_DH_region"/>
</dbReference>
<proteinExistence type="predicted"/>
<evidence type="ECO:0000313" key="2">
    <source>
        <dbReference type="EMBL" id="MDZ5472659.1"/>
    </source>
</evidence>
<evidence type="ECO:0000313" key="3">
    <source>
        <dbReference type="Proteomes" id="UP001290455"/>
    </source>
</evidence>
<evidence type="ECO:0000259" key="1">
    <source>
        <dbReference type="Pfam" id="PF13452"/>
    </source>
</evidence>
<dbReference type="SUPFAM" id="SSF54637">
    <property type="entry name" value="Thioesterase/thiol ester dehydrase-isomerase"/>
    <property type="match status" value="1"/>
</dbReference>
<dbReference type="CDD" id="cd03441">
    <property type="entry name" value="R_hydratase_like"/>
    <property type="match status" value="1"/>
</dbReference>
<sequence>MFKPYIGKQSNRVKNIVERGAVKKFAESIGDLHPIYLDEETGLQSRYKGNIAPPTFPRVFDYGEIEGLFLPNKGLIHGEQTYHYERPLLIGEEIVCYSEVKDYYDKTSSMGELGFLVIESYGEDKDGKVVFSSTQTVIISEAVRKALIGK</sequence>
<protein>
    <submittedName>
        <fullName evidence="2">MaoC family dehydratase N-terminal domain-containing protein</fullName>
    </submittedName>
</protein>
<dbReference type="Gene3D" id="3.10.129.10">
    <property type="entry name" value="Hotdog Thioesterase"/>
    <property type="match status" value="1"/>
</dbReference>
<reference evidence="2 3" key="1">
    <citation type="submission" date="2023-11" db="EMBL/GenBank/DDBJ databases">
        <title>Bacillus jintuensis, isolated from a mudflat on the Beibu Gulf coast.</title>
        <authorList>
            <person name="Li M."/>
        </authorList>
    </citation>
    <scope>NUCLEOTIDE SEQUENCE [LARGE SCALE GENOMIC DNA]</scope>
    <source>
        <strain evidence="2 3">31A1R</strain>
    </source>
</reference>
<dbReference type="Pfam" id="PF13452">
    <property type="entry name" value="FAS1_DH_region"/>
    <property type="match status" value="1"/>
</dbReference>
<dbReference type="EMBL" id="JAXOFX010000008">
    <property type="protein sequence ID" value="MDZ5472659.1"/>
    <property type="molecule type" value="Genomic_DNA"/>
</dbReference>
<feature type="domain" description="FAS1-like dehydratase" evidence="1">
    <location>
        <begin position="6"/>
        <end position="131"/>
    </location>
</feature>
<dbReference type="InterPro" id="IPR029069">
    <property type="entry name" value="HotDog_dom_sf"/>
</dbReference>
<organism evidence="2 3">
    <name type="scientific">Robertmurraya mangrovi</name>
    <dbReference type="NCBI Taxonomy" id="3098077"/>
    <lineage>
        <taxon>Bacteria</taxon>
        <taxon>Bacillati</taxon>
        <taxon>Bacillota</taxon>
        <taxon>Bacilli</taxon>
        <taxon>Bacillales</taxon>
        <taxon>Bacillaceae</taxon>
        <taxon>Robertmurraya</taxon>
    </lineage>
</organism>
<gene>
    <name evidence="2" type="ORF">SM124_13050</name>
</gene>
<name>A0ABU5IZS5_9BACI</name>
<accession>A0ABU5IZS5</accession>
<comment type="caution">
    <text evidence="2">The sequence shown here is derived from an EMBL/GenBank/DDBJ whole genome shotgun (WGS) entry which is preliminary data.</text>
</comment>
<dbReference type="RefSeq" id="WP_322446962.1">
    <property type="nucleotide sequence ID" value="NZ_JAXOFX010000008.1"/>
</dbReference>